<feature type="domain" description="Helicase ATP-binding" evidence="5">
    <location>
        <begin position="13"/>
        <end position="199"/>
    </location>
</feature>
<keyword evidence="2" id="KW-0378">Hydrolase</keyword>
<evidence type="ECO:0000256" key="4">
    <source>
        <dbReference type="ARBA" id="ARBA00022840"/>
    </source>
</evidence>
<dbReference type="Pfam" id="PF00271">
    <property type="entry name" value="Helicase_C"/>
    <property type="match status" value="1"/>
</dbReference>
<dbReference type="GeneID" id="8847687"/>
<protein>
    <submittedName>
        <fullName evidence="7">Predicted protein</fullName>
    </submittedName>
</protein>
<keyword evidence="1" id="KW-0547">Nucleotide-binding</keyword>
<dbReference type="InterPro" id="IPR044742">
    <property type="entry name" value="DEAD/DEAH_RhlB"/>
</dbReference>
<dbReference type="InterPro" id="IPR011545">
    <property type="entry name" value="DEAD/DEAH_box_helicase_dom"/>
</dbReference>
<dbReference type="InterPro" id="IPR001650">
    <property type="entry name" value="Helicase_C-like"/>
</dbReference>
<dbReference type="VEuPathDB" id="AmoebaDB:NAEGRDRAFT_852"/>
<proteinExistence type="predicted"/>
<dbReference type="eggNOG" id="KOG0331">
    <property type="taxonomic scope" value="Eukaryota"/>
</dbReference>
<dbReference type="SUPFAM" id="SSF52540">
    <property type="entry name" value="P-loop containing nucleoside triphosphate hydrolases"/>
    <property type="match status" value="1"/>
</dbReference>
<dbReference type="Pfam" id="PF00270">
    <property type="entry name" value="DEAD"/>
    <property type="match status" value="1"/>
</dbReference>
<reference evidence="7 8" key="1">
    <citation type="journal article" date="2010" name="Cell">
        <title>The genome of Naegleria gruberi illuminates early eukaryotic versatility.</title>
        <authorList>
            <person name="Fritz-Laylin L.K."/>
            <person name="Prochnik S.E."/>
            <person name="Ginger M.L."/>
            <person name="Dacks J.B."/>
            <person name="Carpenter M.L."/>
            <person name="Field M.C."/>
            <person name="Kuo A."/>
            <person name="Paredez A."/>
            <person name="Chapman J."/>
            <person name="Pham J."/>
            <person name="Shu S."/>
            <person name="Neupane R."/>
            <person name="Cipriano M."/>
            <person name="Mancuso J."/>
            <person name="Tu H."/>
            <person name="Salamov A."/>
            <person name="Lindquist E."/>
            <person name="Shapiro H."/>
            <person name="Lucas S."/>
            <person name="Grigoriev I.V."/>
            <person name="Cande W.Z."/>
            <person name="Fulton C."/>
            <person name="Rokhsar D.S."/>
            <person name="Dawson S.C."/>
        </authorList>
    </citation>
    <scope>NUCLEOTIDE SEQUENCE [LARGE SCALE GENOMIC DNA]</scope>
    <source>
        <strain evidence="7 8">NEG-M</strain>
    </source>
</reference>
<dbReference type="OMA" id="HRYIFVP"/>
<dbReference type="PANTHER" id="PTHR47959:SF13">
    <property type="entry name" value="ATP-DEPENDENT RNA HELICASE RHLE"/>
    <property type="match status" value="1"/>
</dbReference>
<dbReference type="CDD" id="cd00268">
    <property type="entry name" value="DEADc"/>
    <property type="match status" value="1"/>
</dbReference>
<dbReference type="KEGG" id="ngr:NAEGRDRAFT_852"/>
<feature type="non-terminal residue" evidence="7">
    <location>
        <position position="1"/>
    </location>
</feature>
<dbReference type="InterPro" id="IPR014001">
    <property type="entry name" value="Helicase_ATP-bd"/>
</dbReference>
<evidence type="ECO:0000256" key="3">
    <source>
        <dbReference type="ARBA" id="ARBA00022806"/>
    </source>
</evidence>
<evidence type="ECO:0000259" key="5">
    <source>
        <dbReference type="PROSITE" id="PS51192"/>
    </source>
</evidence>
<dbReference type="GO" id="GO:0003676">
    <property type="term" value="F:nucleic acid binding"/>
    <property type="evidence" value="ECO:0007669"/>
    <property type="project" value="InterPro"/>
</dbReference>
<gene>
    <name evidence="7" type="ORF">NAEGRDRAFT_852</name>
</gene>
<keyword evidence="4" id="KW-0067">ATP-binding</keyword>
<dbReference type="Gene3D" id="3.40.50.300">
    <property type="entry name" value="P-loop containing nucleotide triphosphate hydrolases"/>
    <property type="match status" value="2"/>
</dbReference>
<evidence type="ECO:0000313" key="7">
    <source>
        <dbReference type="EMBL" id="EFC48874.1"/>
    </source>
</evidence>
<dbReference type="GO" id="GO:0016787">
    <property type="term" value="F:hydrolase activity"/>
    <property type="evidence" value="ECO:0007669"/>
    <property type="project" value="UniProtKB-KW"/>
</dbReference>
<dbReference type="STRING" id="5762.D2V2C2"/>
<dbReference type="OrthoDB" id="10256233at2759"/>
<dbReference type="InterPro" id="IPR050079">
    <property type="entry name" value="DEAD_box_RNA_helicase"/>
</dbReference>
<dbReference type="InterPro" id="IPR027417">
    <property type="entry name" value="P-loop_NTPase"/>
</dbReference>
<evidence type="ECO:0000256" key="1">
    <source>
        <dbReference type="ARBA" id="ARBA00022741"/>
    </source>
</evidence>
<dbReference type="GO" id="GO:0005524">
    <property type="term" value="F:ATP binding"/>
    <property type="evidence" value="ECO:0007669"/>
    <property type="project" value="UniProtKB-KW"/>
</dbReference>
<keyword evidence="3" id="KW-0347">Helicase</keyword>
<dbReference type="AlphaFoldDB" id="D2V2C2"/>
<organism evidence="8">
    <name type="scientific">Naegleria gruberi</name>
    <name type="common">Amoeba</name>
    <dbReference type="NCBI Taxonomy" id="5762"/>
    <lineage>
        <taxon>Eukaryota</taxon>
        <taxon>Discoba</taxon>
        <taxon>Heterolobosea</taxon>
        <taxon>Tetramitia</taxon>
        <taxon>Eutetramitia</taxon>
        <taxon>Vahlkampfiidae</taxon>
        <taxon>Naegleria</taxon>
    </lineage>
</organism>
<dbReference type="InParanoid" id="D2V2C2"/>
<dbReference type="RefSeq" id="XP_002681618.1">
    <property type="nucleotide sequence ID" value="XM_002681572.1"/>
</dbReference>
<accession>D2V2C2</accession>
<sequence length="349" mass="39550">KFTEPTEIQNSTIPKGLKKSNIVASAKTGTGKTAAYSLPIIQKIITERMRRRLAPPGEKQIYSLILCPTKELAEQVSEHINNYVNYTLQIGLIFGGASKITQLKTINNGLDILIATPGRLVELLKKDDDLKLNDVRYLVLDECDRMLNMGFLPELKYIYNHLPKPSNERDEMQISMYSATLTKDVEDLICRFAPTHALFNLNQEFSIPEKIKHIKYSVSKKEMKFKLLLYLLKRKGSLRDKKVLIFCRTREKVERLAQNLATRGYKAVGIHKEKSLSFRTNAIKSFSSQEEGECQILIATDVLARGIDVPDLPCVINYDVPAKPEDYVHRVGRTGRAGNEGLAFSFISK</sequence>
<evidence type="ECO:0000259" key="6">
    <source>
        <dbReference type="PROSITE" id="PS51194"/>
    </source>
</evidence>
<dbReference type="PANTHER" id="PTHR47959">
    <property type="entry name" value="ATP-DEPENDENT RNA HELICASE RHLE-RELATED"/>
    <property type="match status" value="1"/>
</dbReference>
<name>D2V2C2_NAEGR</name>
<dbReference type="SMART" id="SM00490">
    <property type="entry name" value="HELICc"/>
    <property type="match status" value="1"/>
</dbReference>
<feature type="domain" description="Helicase C-terminal" evidence="6">
    <location>
        <begin position="224"/>
        <end position="349"/>
    </location>
</feature>
<dbReference type="SMART" id="SM00487">
    <property type="entry name" value="DEXDc"/>
    <property type="match status" value="1"/>
</dbReference>
<dbReference type="PROSITE" id="PS51194">
    <property type="entry name" value="HELICASE_CTER"/>
    <property type="match status" value="1"/>
</dbReference>
<evidence type="ECO:0000256" key="2">
    <source>
        <dbReference type="ARBA" id="ARBA00022801"/>
    </source>
</evidence>
<dbReference type="EMBL" id="GG738849">
    <property type="protein sequence ID" value="EFC48874.1"/>
    <property type="molecule type" value="Genomic_DNA"/>
</dbReference>
<dbReference type="GO" id="GO:0005829">
    <property type="term" value="C:cytosol"/>
    <property type="evidence" value="ECO:0007669"/>
    <property type="project" value="TreeGrafter"/>
</dbReference>
<keyword evidence="8" id="KW-1185">Reference proteome</keyword>
<feature type="non-terminal residue" evidence="7">
    <location>
        <position position="349"/>
    </location>
</feature>
<dbReference type="Proteomes" id="UP000006671">
    <property type="component" value="Unassembled WGS sequence"/>
</dbReference>
<dbReference type="GO" id="GO:0003724">
    <property type="term" value="F:RNA helicase activity"/>
    <property type="evidence" value="ECO:0007669"/>
    <property type="project" value="TreeGrafter"/>
</dbReference>
<dbReference type="PROSITE" id="PS51192">
    <property type="entry name" value="HELICASE_ATP_BIND_1"/>
    <property type="match status" value="1"/>
</dbReference>
<evidence type="ECO:0000313" key="8">
    <source>
        <dbReference type="Proteomes" id="UP000006671"/>
    </source>
</evidence>
<dbReference type="CDD" id="cd18787">
    <property type="entry name" value="SF2_C_DEAD"/>
    <property type="match status" value="1"/>
</dbReference>